<dbReference type="EMBL" id="QXDC01000003">
    <property type="protein sequence ID" value="RIA44301.1"/>
    <property type="molecule type" value="Genomic_DNA"/>
</dbReference>
<feature type="domain" description="PIN" evidence="8">
    <location>
        <begin position="2"/>
        <end position="127"/>
    </location>
</feature>
<evidence type="ECO:0000256" key="2">
    <source>
        <dbReference type="ARBA" id="ARBA00022649"/>
    </source>
</evidence>
<keyword evidence="2" id="KW-1277">Toxin-antitoxin system</keyword>
<evidence type="ECO:0000313" key="9">
    <source>
        <dbReference type="EMBL" id="RIA44301.1"/>
    </source>
</evidence>
<evidence type="ECO:0000259" key="8">
    <source>
        <dbReference type="Pfam" id="PF01850"/>
    </source>
</evidence>
<comment type="similarity">
    <text evidence="7">Belongs to the PINc/VapC protein family.</text>
</comment>
<sequence length="145" mass="16068">MYLLDTNVVSESRKLAASRADANVAAWMESIDPEFTFLAAISWFELEHGVLLMERRDKTQGTMLRRWLTETVQPAFEGRILPMSADVATRCARLHVPDPCSERDSWIAATALVHDLTVVTRNVADFAQTGVALLNPWDAPVPSAG</sequence>
<comment type="caution">
    <text evidence="9">The sequence shown here is derived from an EMBL/GenBank/DDBJ whole genome shotgun (WGS) entry which is preliminary data.</text>
</comment>
<comment type="cofactor">
    <cofactor evidence="1">
        <name>Mg(2+)</name>
        <dbReference type="ChEBI" id="CHEBI:18420"/>
    </cofactor>
</comment>
<dbReference type="OrthoDB" id="7188375at2"/>
<protein>
    <recommendedName>
        <fullName evidence="8">PIN domain-containing protein</fullName>
    </recommendedName>
</protein>
<dbReference type="GO" id="GO:0004518">
    <property type="term" value="F:nuclease activity"/>
    <property type="evidence" value="ECO:0007669"/>
    <property type="project" value="UniProtKB-KW"/>
</dbReference>
<dbReference type="CDD" id="cd18746">
    <property type="entry name" value="PIN_VapC4-5_FitB-like"/>
    <property type="match status" value="1"/>
</dbReference>
<dbReference type="PANTHER" id="PTHR33653:SF1">
    <property type="entry name" value="RIBONUCLEASE VAPC2"/>
    <property type="match status" value="1"/>
</dbReference>
<dbReference type="InterPro" id="IPR029060">
    <property type="entry name" value="PIN-like_dom_sf"/>
</dbReference>
<keyword evidence="10" id="KW-1185">Reference proteome</keyword>
<evidence type="ECO:0000256" key="5">
    <source>
        <dbReference type="ARBA" id="ARBA00022801"/>
    </source>
</evidence>
<dbReference type="Gene3D" id="3.40.50.1010">
    <property type="entry name" value="5'-nuclease"/>
    <property type="match status" value="1"/>
</dbReference>
<name>A0A397PF50_9SPHN</name>
<dbReference type="InterPro" id="IPR050556">
    <property type="entry name" value="Type_II_TA_system_RNase"/>
</dbReference>
<dbReference type="GO" id="GO:0046872">
    <property type="term" value="F:metal ion binding"/>
    <property type="evidence" value="ECO:0007669"/>
    <property type="project" value="UniProtKB-KW"/>
</dbReference>
<keyword evidence="3" id="KW-0540">Nuclease</keyword>
<dbReference type="RefSeq" id="WP_119035969.1">
    <property type="nucleotide sequence ID" value="NZ_QXDC01000003.1"/>
</dbReference>
<keyword evidence="6" id="KW-0460">Magnesium</keyword>
<evidence type="ECO:0000256" key="3">
    <source>
        <dbReference type="ARBA" id="ARBA00022722"/>
    </source>
</evidence>
<proteinExistence type="inferred from homology"/>
<keyword evidence="4" id="KW-0479">Metal-binding</keyword>
<keyword evidence="5" id="KW-0378">Hydrolase</keyword>
<dbReference type="Pfam" id="PF01850">
    <property type="entry name" value="PIN"/>
    <property type="match status" value="1"/>
</dbReference>
<dbReference type="InterPro" id="IPR002716">
    <property type="entry name" value="PIN_dom"/>
</dbReference>
<evidence type="ECO:0000313" key="10">
    <source>
        <dbReference type="Proteomes" id="UP000266568"/>
    </source>
</evidence>
<dbReference type="Proteomes" id="UP000266568">
    <property type="component" value="Unassembled WGS sequence"/>
</dbReference>
<reference evidence="9 10" key="1">
    <citation type="submission" date="2018-08" db="EMBL/GenBank/DDBJ databases">
        <title>Genomic Encyclopedia of Type Strains, Phase IV (KMG-IV): sequencing the most valuable type-strain genomes for metagenomic binning, comparative biology and taxonomic classification.</title>
        <authorList>
            <person name="Goeker M."/>
        </authorList>
    </citation>
    <scope>NUCLEOTIDE SEQUENCE [LARGE SCALE GENOMIC DNA]</scope>
    <source>
        <strain evidence="9 10">DSM 25527</strain>
    </source>
</reference>
<organism evidence="9 10">
    <name type="scientific">Hephaestia caeni</name>
    <dbReference type="NCBI Taxonomy" id="645617"/>
    <lineage>
        <taxon>Bacteria</taxon>
        <taxon>Pseudomonadati</taxon>
        <taxon>Pseudomonadota</taxon>
        <taxon>Alphaproteobacteria</taxon>
        <taxon>Sphingomonadales</taxon>
        <taxon>Sphingomonadaceae</taxon>
        <taxon>Hephaestia</taxon>
    </lineage>
</organism>
<dbReference type="PANTHER" id="PTHR33653">
    <property type="entry name" value="RIBONUCLEASE VAPC2"/>
    <property type="match status" value="1"/>
</dbReference>
<evidence type="ECO:0000256" key="7">
    <source>
        <dbReference type="ARBA" id="ARBA00038093"/>
    </source>
</evidence>
<evidence type="ECO:0000256" key="1">
    <source>
        <dbReference type="ARBA" id="ARBA00001946"/>
    </source>
</evidence>
<evidence type="ECO:0000256" key="6">
    <source>
        <dbReference type="ARBA" id="ARBA00022842"/>
    </source>
</evidence>
<dbReference type="GO" id="GO:0016787">
    <property type="term" value="F:hydrolase activity"/>
    <property type="evidence" value="ECO:0007669"/>
    <property type="project" value="UniProtKB-KW"/>
</dbReference>
<accession>A0A397PF50</accession>
<dbReference type="SUPFAM" id="SSF88723">
    <property type="entry name" value="PIN domain-like"/>
    <property type="match status" value="1"/>
</dbReference>
<dbReference type="AlphaFoldDB" id="A0A397PF50"/>
<gene>
    <name evidence="9" type="ORF">DFR49_2542</name>
</gene>
<evidence type="ECO:0000256" key="4">
    <source>
        <dbReference type="ARBA" id="ARBA00022723"/>
    </source>
</evidence>